<dbReference type="PANTHER" id="PTHR12561:SF3">
    <property type="entry name" value="LIPOYLTRANSFERASE 1, MITOCHONDRIAL"/>
    <property type="match status" value="1"/>
</dbReference>
<feature type="transmembrane region" description="Helical" evidence="3">
    <location>
        <begin position="284"/>
        <end position="304"/>
    </location>
</feature>
<reference evidence="5" key="1">
    <citation type="submission" date="2023-09" db="UniProtKB">
        <authorList>
            <consortium name="Ensembl"/>
        </authorList>
    </citation>
    <scope>IDENTIFICATION</scope>
</reference>
<evidence type="ECO:0000256" key="3">
    <source>
        <dbReference type="SAM" id="Phobius"/>
    </source>
</evidence>
<keyword evidence="3" id="KW-1133">Transmembrane helix</keyword>
<dbReference type="FunFam" id="3.30.930.10:FF:000045">
    <property type="entry name" value="lipoyltransferase 1, mitochondrial"/>
    <property type="match status" value="1"/>
</dbReference>
<evidence type="ECO:0000313" key="5">
    <source>
        <dbReference type="Ensembl" id="ENSSPAP00000007004.1"/>
    </source>
</evidence>
<dbReference type="GO" id="GO:0017118">
    <property type="term" value="F:lipoyltransferase activity"/>
    <property type="evidence" value="ECO:0007669"/>
    <property type="project" value="TreeGrafter"/>
</dbReference>
<dbReference type="AlphaFoldDB" id="A0A3B4ZL18"/>
<dbReference type="PROSITE" id="PS51733">
    <property type="entry name" value="BPL_LPL_CATALYTIC"/>
    <property type="match status" value="1"/>
</dbReference>
<dbReference type="InterPro" id="IPR045864">
    <property type="entry name" value="aa-tRNA-synth_II/BPL/LPL"/>
</dbReference>
<dbReference type="UniPathway" id="UPA00537">
    <property type="reaction ID" value="UER00595"/>
</dbReference>
<dbReference type="CDD" id="cd16443">
    <property type="entry name" value="LplA"/>
    <property type="match status" value="1"/>
</dbReference>
<accession>A0A3B4ZL18</accession>
<dbReference type="InterPro" id="IPR004143">
    <property type="entry name" value="BPL_LPL_catalytic"/>
</dbReference>
<comment type="similarity">
    <text evidence="2">Belongs to the LplA family.</text>
</comment>
<organism evidence="5">
    <name type="scientific">Stegastes partitus</name>
    <name type="common">bicolor damselfish</name>
    <dbReference type="NCBI Taxonomy" id="144197"/>
    <lineage>
        <taxon>Eukaryota</taxon>
        <taxon>Metazoa</taxon>
        <taxon>Chordata</taxon>
        <taxon>Craniata</taxon>
        <taxon>Vertebrata</taxon>
        <taxon>Euteleostomi</taxon>
        <taxon>Actinopterygii</taxon>
        <taxon>Neopterygii</taxon>
        <taxon>Teleostei</taxon>
        <taxon>Neoteleostei</taxon>
        <taxon>Acanthomorphata</taxon>
        <taxon>Ovalentaria</taxon>
        <taxon>Pomacentridae</taxon>
        <taxon>Stegastes</taxon>
    </lineage>
</organism>
<dbReference type="GO" id="GO:0009249">
    <property type="term" value="P:protein lipoylation"/>
    <property type="evidence" value="ECO:0007669"/>
    <property type="project" value="InterPro"/>
</dbReference>
<evidence type="ECO:0000256" key="2">
    <source>
        <dbReference type="ARBA" id="ARBA00008242"/>
    </source>
</evidence>
<dbReference type="GeneTree" id="ENSGT00390000008846"/>
<feature type="domain" description="BPL/LPL catalytic" evidence="4">
    <location>
        <begin position="66"/>
        <end position="252"/>
    </location>
</feature>
<protein>
    <submittedName>
        <fullName evidence="5">Lipoyltransferase 1</fullName>
    </submittedName>
</protein>
<keyword evidence="3" id="KW-0812">Transmembrane</keyword>
<dbReference type="InterPro" id="IPR004562">
    <property type="entry name" value="LipoylTrfase_LipoateP_Ligase"/>
</dbReference>
<name>A0A3B4ZL18_9TELE</name>
<evidence type="ECO:0000259" key="4">
    <source>
        <dbReference type="PROSITE" id="PS51733"/>
    </source>
</evidence>
<dbReference type="PANTHER" id="PTHR12561">
    <property type="entry name" value="LIPOATE-PROTEIN LIGASE"/>
    <property type="match status" value="1"/>
</dbReference>
<dbReference type="Ensembl" id="ENSSPAT00000007144.1">
    <property type="protein sequence ID" value="ENSSPAP00000007004.1"/>
    <property type="gene ID" value="ENSSPAG00000005383.1"/>
</dbReference>
<proteinExistence type="inferred from homology"/>
<dbReference type="SUPFAM" id="SSF55681">
    <property type="entry name" value="Class II aaRS and biotin synthetases"/>
    <property type="match status" value="1"/>
</dbReference>
<comment type="pathway">
    <text evidence="1">Protein modification; protein lipoylation via exogenous pathway; protein N(6)-(lipoyl)lysine from lipoate: step 2/2.</text>
</comment>
<dbReference type="GO" id="GO:0005739">
    <property type="term" value="C:mitochondrion"/>
    <property type="evidence" value="ECO:0007669"/>
    <property type="project" value="TreeGrafter"/>
</dbReference>
<dbReference type="Pfam" id="PF21948">
    <property type="entry name" value="LplA-B_cat"/>
    <property type="match status" value="1"/>
</dbReference>
<dbReference type="Gene3D" id="3.30.930.10">
    <property type="entry name" value="Bira Bifunctional Protein, Domain 2"/>
    <property type="match status" value="1"/>
</dbReference>
<evidence type="ECO:0000256" key="1">
    <source>
        <dbReference type="ARBA" id="ARBA00005085"/>
    </source>
</evidence>
<sequence length="315" mass="35729">MMCRVRGMFPLLRGRTGNQRSWSWSWSSRFFTDSGSSSAGLVLQSRSTDVHQNLALEDWIDANVDLQRRSVLLLWRNRPAVVIGRHQNPWAECDLKAMRRAGIALARRRSGGGTVFHDLGNLNLTFFASKKAYDRQRNLKVVTEALRRLRPELDVRATDRLDIILNGHYKISGTASRLSRQSSYHHCTLLHSADRSALSAVLRPSCPGIHSNATPSVPSPVANLIDHAPSLQWEELVEGVAEQYNKGSTEFCSCRRCSTLFCWVVQGSTGFYRVLLSTQSFVCLVFVFHSVFCFIFVGSLRVLLQFWDRSRRPVR</sequence>
<keyword evidence="3" id="KW-0472">Membrane</keyword>